<feature type="region of interest" description="Disordered" evidence="2">
    <location>
        <begin position="366"/>
        <end position="397"/>
    </location>
</feature>
<dbReference type="GO" id="GO:0009088">
    <property type="term" value="P:threonine biosynthetic process"/>
    <property type="evidence" value="ECO:0007669"/>
    <property type="project" value="TreeGrafter"/>
</dbReference>
<dbReference type="PANTHER" id="PTHR21064">
    <property type="entry name" value="AMINOGLYCOSIDE PHOSPHOTRANSFERASE DOMAIN-CONTAINING PROTEIN-RELATED"/>
    <property type="match status" value="1"/>
</dbReference>
<feature type="compositionally biased region" description="Gly residues" evidence="2">
    <location>
        <begin position="380"/>
        <end position="397"/>
    </location>
</feature>
<dbReference type="InterPro" id="IPR050249">
    <property type="entry name" value="Pseudomonas-type_ThrB"/>
</dbReference>
<evidence type="ECO:0000313" key="4">
    <source>
        <dbReference type="EMBL" id="AXI81489.1"/>
    </source>
</evidence>
<evidence type="ECO:0000256" key="1">
    <source>
        <dbReference type="ARBA" id="ARBA00038240"/>
    </source>
</evidence>
<dbReference type="KEGG" id="stri:C7M71_018000"/>
<dbReference type="GO" id="GO:0004413">
    <property type="term" value="F:homoserine kinase activity"/>
    <property type="evidence" value="ECO:0007669"/>
    <property type="project" value="TreeGrafter"/>
</dbReference>
<reference evidence="5" key="1">
    <citation type="submission" date="2018-07" db="EMBL/GenBank/DDBJ databases">
        <title>Streptacidiphilus bronchialis DSM 106435 chromosome.</title>
        <authorList>
            <person name="Batra D."/>
            <person name="Gulvik C.A."/>
        </authorList>
    </citation>
    <scope>NUCLEOTIDE SEQUENCE [LARGE SCALE GENOMIC DNA]</scope>
    <source>
        <strain evidence="5">DSM 106435</strain>
    </source>
</reference>
<feature type="domain" description="Aminoglycoside phosphotransferase" evidence="3">
    <location>
        <begin position="53"/>
        <end position="295"/>
    </location>
</feature>
<dbReference type="PANTHER" id="PTHR21064:SF6">
    <property type="entry name" value="AMINOGLYCOSIDE PHOSPHOTRANSFERASE DOMAIN-CONTAINING PROTEIN"/>
    <property type="match status" value="1"/>
</dbReference>
<dbReference type="EMBL" id="CP031264">
    <property type="protein sequence ID" value="AXI81489.1"/>
    <property type="molecule type" value="Genomic_DNA"/>
</dbReference>
<comment type="similarity">
    <text evidence="1">Belongs to the pseudomonas-type ThrB family.</text>
</comment>
<gene>
    <name evidence="4" type="ORF">C7M71_018000</name>
</gene>
<dbReference type="Proteomes" id="UP000249340">
    <property type="component" value="Chromosome"/>
</dbReference>
<keyword evidence="4" id="KW-0808">Transferase</keyword>
<evidence type="ECO:0000256" key="2">
    <source>
        <dbReference type="SAM" id="MobiDB-lite"/>
    </source>
</evidence>
<proteinExistence type="inferred from homology"/>
<organism evidence="4 5">
    <name type="scientific">Peterkaempfera bronchialis</name>
    <dbReference type="NCBI Taxonomy" id="2126346"/>
    <lineage>
        <taxon>Bacteria</taxon>
        <taxon>Bacillati</taxon>
        <taxon>Actinomycetota</taxon>
        <taxon>Actinomycetes</taxon>
        <taxon>Kitasatosporales</taxon>
        <taxon>Streptomycetaceae</taxon>
        <taxon>Peterkaempfera</taxon>
    </lineage>
</organism>
<name>A0A345T684_9ACTN</name>
<dbReference type="OrthoDB" id="3266537at2"/>
<protein>
    <submittedName>
        <fullName evidence="4">Aminoglycoside phosphotransferase family protein</fullName>
    </submittedName>
</protein>
<evidence type="ECO:0000259" key="3">
    <source>
        <dbReference type="Pfam" id="PF01636"/>
    </source>
</evidence>
<dbReference type="InterPro" id="IPR011009">
    <property type="entry name" value="Kinase-like_dom_sf"/>
</dbReference>
<dbReference type="InterPro" id="IPR002575">
    <property type="entry name" value="Aminoglycoside_PTrfase"/>
</dbReference>
<keyword evidence="5" id="KW-1185">Reference proteome</keyword>
<sequence>MGRAELVAPDWPPLTEEETCWLLGRHPGTGGLDAVLWRSPRPLSAAALVRPRAGRHLFVKRHHRTVRDAAALAEEHRFMARLAARGAPVARVLRDRDGATATVRGAWTYEVHTALPGDDLYRDAFSWTPYLTLAQAYSSGAALAGLHLAAEGWDAPPRGPLPLLASHRVFSAADPVAAMADFARARPGLSALLARVPWREDLARYHLPLRPRLGPLRPLWTQNDWHGTNLLWDGDRVTAVLDFGLANRTTAVHDLATALERSAVEWLRLADRGPAAVHLGQARALLDGYRSVRPLSPAEAAALPELLPLVHADYALSEAYYFHTVLGRPDQALETYRDYFTGHAAWFTTPAGRDFTARLREWVRTAPSPTPDGCAPAPWGGRGAGRGGVSGVSGVSG</sequence>
<dbReference type="Gene3D" id="3.90.1200.10">
    <property type="match status" value="1"/>
</dbReference>
<dbReference type="SUPFAM" id="SSF56112">
    <property type="entry name" value="Protein kinase-like (PK-like)"/>
    <property type="match status" value="1"/>
</dbReference>
<evidence type="ECO:0000313" key="5">
    <source>
        <dbReference type="Proteomes" id="UP000249340"/>
    </source>
</evidence>
<dbReference type="AlphaFoldDB" id="A0A345T684"/>
<accession>A0A345T684</accession>
<dbReference type="Pfam" id="PF01636">
    <property type="entry name" value="APH"/>
    <property type="match status" value="1"/>
</dbReference>